<evidence type="ECO:0000313" key="3">
    <source>
        <dbReference type="Proteomes" id="UP000244005"/>
    </source>
</evidence>
<organism evidence="2 3">
    <name type="scientific">Marchantia polymorpha</name>
    <name type="common">Common liverwort</name>
    <name type="synonym">Marchantia aquatica</name>
    <dbReference type="NCBI Taxonomy" id="3197"/>
    <lineage>
        <taxon>Eukaryota</taxon>
        <taxon>Viridiplantae</taxon>
        <taxon>Streptophyta</taxon>
        <taxon>Embryophyta</taxon>
        <taxon>Marchantiophyta</taxon>
        <taxon>Marchantiopsida</taxon>
        <taxon>Marchantiidae</taxon>
        <taxon>Marchantiales</taxon>
        <taxon>Marchantiaceae</taxon>
        <taxon>Marchantia</taxon>
    </lineage>
</organism>
<feature type="region of interest" description="Disordered" evidence="1">
    <location>
        <begin position="58"/>
        <end position="90"/>
    </location>
</feature>
<sequence length="134" mass="14436">MYTAASYYTAASSAYRLLYRCMCRAAYEPYEWLGRVGASGSYNTVVMVLHRAWGSVHGEEEAKGGGGGGGGEKSKDDGSGRCGGRTGRGRELDQGIALKAAAAAAQRRRRIGRGSEEFLRGALLRKDHRSEGWL</sequence>
<name>A0A2R6XC54_MARPO</name>
<proteinExistence type="predicted"/>
<evidence type="ECO:0000313" key="2">
    <source>
        <dbReference type="EMBL" id="PTQ43589.1"/>
    </source>
</evidence>
<dbReference type="Gramene" id="Mp3g23180.1">
    <property type="protein sequence ID" value="Mp3g23180.1.cds"/>
    <property type="gene ID" value="Mp3g23180"/>
</dbReference>
<reference evidence="3" key="1">
    <citation type="journal article" date="2017" name="Cell">
        <title>Insights into land plant evolution garnered from the Marchantia polymorpha genome.</title>
        <authorList>
            <person name="Bowman J.L."/>
            <person name="Kohchi T."/>
            <person name="Yamato K.T."/>
            <person name="Jenkins J."/>
            <person name="Shu S."/>
            <person name="Ishizaki K."/>
            <person name="Yamaoka S."/>
            <person name="Nishihama R."/>
            <person name="Nakamura Y."/>
            <person name="Berger F."/>
            <person name="Adam C."/>
            <person name="Aki S.S."/>
            <person name="Althoff F."/>
            <person name="Araki T."/>
            <person name="Arteaga-Vazquez M.A."/>
            <person name="Balasubrmanian S."/>
            <person name="Barry K."/>
            <person name="Bauer D."/>
            <person name="Boehm C.R."/>
            <person name="Briginshaw L."/>
            <person name="Caballero-Perez J."/>
            <person name="Catarino B."/>
            <person name="Chen F."/>
            <person name="Chiyoda S."/>
            <person name="Chovatia M."/>
            <person name="Davies K.M."/>
            <person name="Delmans M."/>
            <person name="Demura T."/>
            <person name="Dierschke T."/>
            <person name="Dolan L."/>
            <person name="Dorantes-Acosta A.E."/>
            <person name="Eklund D.M."/>
            <person name="Florent S.N."/>
            <person name="Flores-Sandoval E."/>
            <person name="Fujiyama A."/>
            <person name="Fukuzawa H."/>
            <person name="Galik B."/>
            <person name="Grimanelli D."/>
            <person name="Grimwood J."/>
            <person name="Grossniklaus U."/>
            <person name="Hamada T."/>
            <person name="Haseloff J."/>
            <person name="Hetherington A.J."/>
            <person name="Higo A."/>
            <person name="Hirakawa Y."/>
            <person name="Hundley H.N."/>
            <person name="Ikeda Y."/>
            <person name="Inoue K."/>
            <person name="Inoue S.I."/>
            <person name="Ishida S."/>
            <person name="Jia Q."/>
            <person name="Kakita M."/>
            <person name="Kanazawa T."/>
            <person name="Kawai Y."/>
            <person name="Kawashima T."/>
            <person name="Kennedy M."/>
            <person name="Kinose K."/>
            <person name="Kinoshita T."/>
            <person name="Kohara Y."/>
            <person name="Koide E."/>
            <person name="Komatsu K."/>
            <person name="Kopischke S."/>
            <person name="Kubo M."/>
            <person name="Kyozuka J."/>
            <person name="Lagercrantz U."/>
            <person name="Lin S.S."/>
            <person name="Lindquist E."/>
            <person name="Lipzen A.M."/>
            <person name="Lu C.W."/>
            <person name="De Luna E."/>
            <person name="Martienssen R.A."/>
            <person name="Minamino N."/>
            <person name="Mizutani M."/>
            <person name="Mizutani M."/>
            <person name="Mochizuki N."/>
            <person name="Monte I."/>
            <person name="Mosher R."/>
            <person name="Nagasaki H."/>
            <person name="Nakagami H."/>
            <person name="Naramoto S."/>
            <person name="Nishitani K."/>
            <person name="Ohtani M."/>
            <person name="Okamoto T."/>
            <person name="Okumura M."/>
            <person name="Phillips J."/>
            <person name="Pollak B."/>
            <person name="Reinders A."/>
            <person name="Rovekamp M."/>
            <person name="Sano R."/>
            <person name="Sawa S."/>
            <person name="Schmid M.W."/>
            <person name="Shirakawa M."/>
            <person name="Solano R."/>
            <person name="Spunde A."/>
            <person name="Suetsugu N."/>
            <person name="Sugano S."/>
            <person name="Sugiyama A."/>
            <person name="Sun R."/>
            <person name="Suzuki Y."/>
            <person name="Takenaka M."/>
            <person name="Takezawa D."/>
            <person name="Tomogane H."/>
            <person name="Tsuzuki M."/>
            <person name="Ueda T."/>
            <person name="Umeda M."/>
            <person name="Ward J.M."/>
            <person name="Watanabe Y."/>
            <person name="Yazaki K."/>
            <person name="Yokoyama R."/>
            <person name="Yoshitake Y."/>
            <person name="Yotsui I."/>
            <person name="Zachgo S."/>
            <person name="Schmutz J."/>
        </authorList>
    </citation>
    <scope>NUCLEOTIDE SEQUENCE [LARGE SCALE GENOMIC DNA]</scope>
    <source>
        <strain evidence="3">Tak-1</strain>
    </source>
</reference>
<dbReference type="AlphaFoldDB" id="A0A2R6XC54"/>
<dbReference type="Proteomes" id="UP000244005">
    <property type="component" value="Unassembled WGS sequence"/>
</dbReference>
<evidence type="ECO:0000256" key="1">
    <source>
        <dbReference type="SAM" id="MobiDB-lite"/>
    </source>
</evidence>
<dbReference type="EMBL" id="KZ772696">
    <property type="protein sequence ID" value="PTQ43589.1"/>
    <property type="molecule type" value="Genomic_DNA"/>
</dbReference>
<keyword evidence="3" id="KW-1185">Reference proteome</keyword>
<accession>A0A2R6XC54</accession>
<gene>
    <name evidence="2" type="ORF">MARPO_0024s0095</name>
</gene>
<protein>
    <submittedName>
        <fullName evidence="2">Uncharacterized protein</fullName>
    </submittedName>
</protein>